<comment type="subunit">
    <text evidence="2">Homotrimer.</text>
</comment>
<dbReference type="EMBL" id="CP141259">
    <property type="protein sequence ID" value="WRL48738.1"/>
    <property type="molecule type" value="Genomic_DNA"/>
</dbReference>
<dbReference type="PANTHER" id="PTHR34501">
    <property type="entry name" value="PROTEIN YDDL-RELATED"/>
    <property type="match status" value="1"/>
</dbReference>
<reference evidence="13 14" key="1">
    <citation type="submission" date="2023-12" db="EMBL/GenBank/DDBJ databases">
        <title>A. evansii MAY27, complete genome.</title>
        <authorList>
            <person name="Wang Y."/>
        </authorList>
    </citation>
    <scope>NUCLEOTIDE SEQUENCE [LARGE SCALE GENOMIC DNA]</scope>
    <source>
        <strain evidence="13 14">MAY27</strain>
    </source>
</reference>
<evidence type="ECO:0000256" key="4">
    <source>
        <dbReference type="ARBA" id="ARBA00022452"/>
    </source>
</evidence>
<keyword evidence="10" id="KW-0998">Cell outer membrane</keyword>
<comment type="subcellular location">
    <subcellularLocation>
        <location evidence="1">Cell outer membrane</location>
        <topology evidence="1">Multi-pass membrane protein</topology>
    </subcellularLocation>
</comment>
<dbReference type="SUPFAM" id="SSF56935">
    <property type="entry name" value="Porins"/>
    <property type="match status" value="1"/>
</dbReference>
<sequence length="397" mass="41775">MGNRAIHAALAAVGIVAPLVAQAESANVVIYGKLYPEIVYVRANGATEAGGRVSTLSSAAKAEEIDSHSEVNASNSRLGFRGTEDLGNGYKAEFQIEQVVPVDTGGGELATRDSFVGLSGGFGRVRLGNIDTVYKSLGDTLSFLGVSSGNFVSNSSILSKSALGSGKTGSFHLRAPNSVLYESPEFGGLQLHAQYATDEAKTDERNPYLQSYGIEYRNGPLYLALAHEIHTDYFGGSRNARSSVSNVTAAPGANSRDTGTRATVRYKFGSSRVEVDYAVLKYKESDGVANGFKEYEQRAYAISAEHSIGNWTIAASYARASPEDCSLVGGRACSTSGLDGAQLNLGAGYSLSKRTSLFALVSRLNNGRSARYSNLAIGKPDAGADITQAALGISHSF</sequence>
<feature type="signal peptide" evidence="11">
    <location>
        <begin position="1"/>
        <end position="23"/>
    </location>
</feature>
<evidence type="ECO:0000256" key="2">
    <source>
        <dbReference type="ARBA" id="ARBA00011233"/>
    </source>
</evidence>
<keyword evidence="8" id="KW-0626">Porin</keyword>
<feature type="domain" description="Porin" evidence="12">
    <location>
        <begin position="9"/>
        <end position="366"/>
    </location>
</feature>
<evidence type="ECO:0000256" key="10">
    <source>
        <dbReference type="ARBA" id="ARBA00023237"/>
    </source>
</evidence>
<keyword evidence="3" id="KW-0813">Transport</keyword>
<evidence type="ECO:0000313" key="14">
    <source>
        <dbReference type="Proteomes" id="UP001626593"/>
    </source>
</evidence>
<evidence type="ECO:0000256" key="11">
    <source>
        <dbReference type="SAM" id="SignalP"/>
    </source>
</evidence>
<dbReference type="Gene3D" id="2.40.160.10">
    <property type="entry name" value="Porin"/>
    <property type="match status" value="1"/>
</dbReference>
<dbReference type="CDD" id="cd00342">
    <property type="entry name" value="gram_neg_porins"/>
    <property type="match status" value="1"/>
</dbReference>
<keyword evidence="5" id="KW-0812">Transmembrane</keyword>
<evidence type="ECO:0000256" key="1">
    <source>
        <dbReference type="ARBA" id="ARBA00004571"/>
    </source>
</evidence>
<evidence type="ECO:0000313" key="13">
    <source>
        <dbReference type="EMBL" id="WRL48738.1"/>
    </source>
</evidence>
<dbReference type="RefSeq" id="WP_407280893.1">
    <property type="nucleotide sequence ID" value="NZ_CP141259.1"/>
</dbReference>
<keyword evidence="6 11" id="KW-0732">Signal</keyword>
<dbReference type="InterPro" id="IPR001702">
    <property type="entry name" value="Porin_Gram-ve"/>
</dbReference>
<evidence type="ECO:0000256" key="9">
    <source>
        <dbReference type="ARBA" id="ARBA00023136"/>
    </source>
</evidence>
<dbReference type="InterPro" id="IPR002299">
    <property type="entry name" value="Porin_Neis"/>
</dbReference>
<evidence type="ECO:0000256" key="6">
    <source>
        <dbReference type="ARBA" id="ARBA00022729"/>
    </source>
</evidence>
<dbReference type="PANTHER" id="PTHR34501:SF9">
    <property type="entry name" value="MAJOR OUTER MEMBRANE PROTEIN P.IA"/>
    <property type="match status" value="1"/>
</dbReference>
<feature type="chain" id="PRO_5047156685" evidence="11">
    <location>
        <begin position="24"/>
        <end position="397"/>
    </location>
</feature>
<organism evidence="13 14">
    <name type="scientific">Aromatoleum evansii</name>
    <name type="common">Azoarcus evansii</name>
    <dbReference type="NCBI Taxonomy" id="59406"/>
    <lineage>
        <taxon>Bacteria</taxon>
        <taxon>Pseudomonadati</taxon>
        <taxon>Pseudomonadota</taxon>
        <taxon>Betaproteobacteria</taxon>
        <taxon>Rhodocyclales</taxon>
        <taxon>Rhodocyclaceae</taxon>
        <taxon>Aromatoleum</taxon>
    </lineage>
</organism>
<dbReference type="InterPro" id="IPR023614">
    <property type="entry name" value="Porin_dom_sf"/>
</dbReference>
<evidence type="ECO:0000256" key="3">
    <source>
        <dbReference type="ARBA" id="ARBA00022448"/>
    </source>
</evidence>
<dbReference type="InterPro" id="IPR033900">
    <property type="entry name" value="Gram_neg_porin_domain"/>
</dbReference>
<accession>A0ABZ1AS76</accession>
<dbReference type="Pfam" id="PF13609">
    <property type="entry name" value="Porin_4"/>
    <property type="match status" value="1"/>
</dbReference>
<keyword evidence="14" id="KW-1185">Reference proteome</keyword>
<name>A0ABZ1AS76_AROEV</name>
<dbReference type="PRINTS" id="PR00184">
    <property type="entry name" value="NEISSPPORIN"/>
</dbReference>
<proteinExistence type="predicted"/>
<evidence type="ECO:0000259" key="12">
    <source>
        <dbReference type="Pfam" id="PF13609"/>
    </source>
</evidence>
<evidence type="ECO:0000256" key="7">
    <source>
        <dbReference type="ARBA" id="ARBA00023065"/>
    </source>
</evidence>
<keyword evidence="4" id="KW-1134">Transmembrane beta strand</keyword>
<keyword evidence="9" id="KW-0472">Membrane</keyword>
<gene>
    <name evidence="13" type="ORF">U5817_12005</name>
</gene>
<evidence type="ECO:0000256" key="5">
    <source>
        <dbReference type="ARBA" id="ARBA00022692"/>
    </source>
</evidence>
<dbReference type="Proteomes" id="UP001626593">
    <property type="component" value="Chromosome"/>
</dbReference>
<protein>
    <submittedName>
        <fullName evidence="13">Porin</fullName>
    </submittedName>
</protein>
<dbReference type="InterPro" id="IPR050298">
    <property type="entry name" value="Gram-neg_bact_OMP"/>
</dbReference>
<evidence type="ECO:0000256" key="8">
    <source>
        <dbReference type="ARBA" id="ARBA00023114"/>
    </source>
</evidence>
<dbReference type="PRINTS" id="PR00182">
    <property type="entry name" value="ECOLNEIPORIN"/>
</dbReference>
<keyword evidence="7" id="KW-0406">Ion transport</keyword>